<dbReference type="EMBL" id="PDDY01000001">
    <property type="protein sequence ID" value="PEH43057.1"/>
    <property type="molecule type" value="Genomic_DNA"/>
</dbReference>
<dbReference type="AlphaFoldDB" id="A0A2A7SHB4"/>
<dbReference type="Gene3D" id="3.30.450.40">
    <property type="match status" value="1"/>
</dbReference>
<sequence>MPDTLSLMSSLRDVASRINADADVDTLLHSLIELACHHGSWDLGSIMSVDIAHGYALVIARRDPTLLKRALADRWELATSPALVALQRNEPVYIRDALETTEFLGYRREAPERGYRTVLVLPMASCDAEGRPMVLVVSARKVVDVAPEHLAFMELVVHLGAIAIERAHRQRAQQAAAEQLRRVLSVQGAMLQEVLVGGSMDTLTGMLADLLDSPVLVIDFYGGELLASRPPVEGLDGAAWRALLDGETGRQMRETAREAIARHALRRVRFALPGGVPLTADVEPLAVDGDTVGALLSFGGRAEGDLQALAIESAKFAMSVQLMRSVIRFRAETRTLTELFFEIVERRWRDEQDIVERSRRLGIALGAPMRLLVVDYPRREGPALDRSAECHRTAGLIAAQHKLAAHPVTVGGGLVCLLPDDGQRPLASINAFARQLCAALSPLFGGEPTLVASDRVAGLTELANEWDRCWRMIRVARSFGKTGALSVPDLGPLPMLMGAADSPDVRAFITGTIGPIVEYDASHRASYLDTLAIYIRHGCRSQACADAMGLHVTTLRYRLSRISDLFGIDVETPERRFAIELALQLHNLLEGGSPPVAAAAHGAH</sequence>
<dbReference type="InterPro" id="IPR029016">
    <property type="entry name" value="GAF-like_dom_sf"/>
</dbReference>
<feature type="domain" description="PucR C-terminal helix-turn-helix" evidence="3">
    <location>
        <begin position="527"/>
        <end position="584"/>
    </location>
</feature>
<evidence type="ECO:0000256" key="1">
    <source>
        <dbReference type="ARBA" id="ARBA00006754"/>
    </source>
</evidence>
<evidence type="ECO:0000259" key="4">
    <source>
        <dbReference type="Pfam" id="PF17853"/>
    </source>
</evidence>
<dbReference type="InterPro" id="IPR042070">
    <property type="entry name" value="PucR_C-HTH_sf"/>
</dbReference>
<comment type="caution">
    <text evidence="5">The sequence shown here is derived from an EMBL/GenBank/DDBJ whole genome shotgun (WGS) entry which is preliminary data.</text>
</comment>
<feature type="domain" description="GAF" evidence="2">
    <location>
        <begin position="22"/>
        <end position="165"/>
    </location>
</feature>
<proteinExistence type="inferred from homology"/>
<evidence type="ECO:0000259" key="3">
    <source>
        <dbReference type="Pfam" id="PF13556"/>
    </source>
</evidence>
<dbReference type="Pfam" id="PF13556">
    <property type="entry name" value="HTH_30"/>
    <property type="match status" value="1"/>
</dbReference>
<evidence type="ECO:0000259" key="2">
    <source>
        <dbReference type="Pfam" id="PF13185"/>
    </source>
</evidence>
<evidence type="ECO:0000313" key="6">
    <source>
        <dbReference type="Proteomes" id="UP000220629"/>
    </source>
</evidence>
<dbReference type="Pfam" id="PF13185">
    <property type="entry name" value="GAF_2"/>
    <property type="match status" value="1"/>
</dbReference>
<comment type="similarity">
    <text evidence="1">Belongs to the CdaR family.</text>
</comment>
<protein>
    <submittedName>
        <fullName evidence="5">PucR family transcriptional regulator</fullName>
    </submittedName>
</protein>
<dbReference type="InterPro" id="IPR025736">
    <property type="entry name" value="PucR_C-HTH_dom"/>
</dbReference>
<dbReference type="Gene3D" id="1.10.10.2840">
    <property type="entry name" value="PucR C-terminal helix-turn-helix domain"/>
    <property type="match status" value="1"/>
</dbReference>
<organism evidence="5 6">
    <name type="scientific">Burkholderia gladioli</name>
    <name type="common">Pseudomonas marginata</name>
    <name type="synonym">Phytomonas marginata</name>
    <dbReference type="NCBI Taxonomy" id="28095"/>
    <lineage>
        <taxon>Bacteria</taxon>
        <taxon>Pseudomonadati</taxon>
        <taxon>Pseudomonadota</taxon>
        <taxon>Betaproteobacteria</taxon>
        <taxon>Burkholderiales</taxon>
        <taxon>Burkholderiaceae</taxon>
        <taxon>Burkholderia</taxon>
    </lineage>
</organism>
<dbReference type="Pfam" id="PF17853">
    <property type="entry name" value="GGDEF_2"/>
    <property type="match status" value="1"/>
</dbReference>
<evidence type="ECO:0000313" key="5">
    <source>
        <dbReference type="EMBL" id="PEH43057.1"/>
    </source>
</evidence>
<dbReference type="Proteomes" id="UP000220629">
    <property type="component" value="Unassembled WGS sequence"/>
</dbReference>
<dbReference type="InterPro" id="IPR041522">
    <property type="entry name" value="CdaR_GGDEF"/>
</dbReference>
<accession>A0A2A7SHB4</accession>
<dbReference type="SUPFAM" id="SSF55781">
    <property type="entry name" value="GAF domain-like"/>
    <property type="match status" value="1"/>
</dbReference>
<dbReference type="InterPro" id="IPR003018">
    <property type="entry name" value="GAF"/>
</dbReference>
<dbReference type="InterPro" id="IPR051448">
    <property type="entry name" value="CdaR-like_regulators"/>
</dbReference>
<feature type="domain" description="CdaR GGDEF-like" evidence="4">
    <location>
        <begin position="349"/>
        <end position="475"/>
    </location>
</feature>
<dbReference type="PANTHER" id="PTHR33744:SF1">
    <property type="entry name" value="DNA-BINDING TRANSCRIPTIONAL ACTIVATOR ADER"/>
    <property type="match status" value="1"/>
</dbReference>
<reference evidence="6" key="1">
    <citation type="submission" date="2017-09" db="EMBL/GenBank/DDBJ databases">
        <title>FDA dAtabase for Regulatory Grade micrObial Sequences (FDA-ARGOS): Supporting development and validation of Infectious Disease Dx tests.</title>
        <authorList>
            <person name="Minogue T."/>
            <person name="Wolcott M."/>
            <person name="Wasieloski L."/>
            <person name="Aguilar W."/>
            <person name="Moore D."/>
            <person name="Tallon L."/>
            <person name="Sadzewicz L."/>
            <person name="Ott S."/>
            <person name="Zhao X."/>
            <person name="Nagaraj S."/>
            <person name="Vavikolanu K."/>
            <person name="Aluvathingal J."/>
            <person name="Nadendla S."/>
            <person name="Sichtig H."/>
        </authorList>
    </citation>
    <scope>NUCLEOTIDE SEQUENCE [LARGE SCALE GENOMIC DNA]</scope>
    <source>
        <strain evidence="6">FDAARGOS_390</strain>
    </source>
</reference>
<dbReference type="RefSeq" id="WP_098152851.1">
    <property type="nucleotide sequence ID" value="NZ_CADEQB010000001.1"/>
</dbReference>
<name>A0A2A7SHB4_BURGA</name>
<dbReference type="PANTHER" id="PTHR33744">
    <property type="entry name" value="CARBOHYDRATE DIACID REGULATOR"/>
    <property type="match status" value="1"/>
</dbReference>
<gene>
    <name evidence="5" type="ORF">CRM94_13390</name>
</gene>